<dbReference type="AlphaFoldDB" id="A0A8D8W7D4"/>
<dbReference type="EMBL" id="HBUF01159798">
    <property type="protein sequence ID" value="CAG6649772.1"/>
    <property type="molecule type" value="Transcribed_RNA"/>
</dbReference>
<sequence>MFTCTIHNTHALRAYNKSQTKRLDSLTRMFFMRIQFELVRTQRGYYPGGSFLIQSNHLPVYYTARNILITSWRMFLDPSNPLPVYTAANFLISSRRMFLDPKQSSSSLYSCEFPNIILEDVS</sequence>
<proteinExistence type="predicted"/>
<accession>A0A8D8W7D4</accession>
<organism evidence="1">
    <name type="scientific">Cacopsylla melanoneura</name>
    <dbReference type="NCBI Taxonomy" id="428564"/>
    <lineage>
        <taxon>Eukaryota</taxon>
        <taxon>Metazoa</taxon>
        <taxon>Ecdysozoa</taxon>
        <taxon>Arthropoda</taxon>
        <taxon>Hexapoda</taxon>
        <taxon>Insecta</taxon>
        <taxon>Pterygota</taxon>
        <taxon>Neoptera</taxon>
        <taxon>Paraneoptera</taxon>
        <taxon>Hemiptera</taxon>
        <taxon>Sternorrhyncha</taxon>
        <taxon>Psylloidea</taxon>
        <taxon>Psyllidae</taxon>
        <taxon>Psyllinae</taxon>
        <taxon>Cacopsylla</taxon>
    </lineage>
</organism>
<evidence type="ECO:0000313" key="1">
    <source>
        <dbReference type="EMBL" id="CAG6649772.1"/>
    </source>
</evidence>
<reference evidence="1" key="1">
    <citation type="submission" date="2021-05" db="EMBL/GenBank/DDBJ databases">
        <authorList>
            <person name="Alioto T."/>
            <person name="Alioto T."/>
            <person name="Gomez Garrido J."/>
        </authorList>
    </citation>
    <scope>NUCLEOTIDE SEQUENCE</scope>
</reference>
<name>A0A8D8W7D4_9HEMI</name>
<protein>
    <submittedName>
        <fullName evidence="1">Uncharacterized protein</fullName>
    </submittedName>
</protein>